<dbReference type="Pfam" id="PF12849">
    <property type="entry name" value="PBP_like_2"/>
    <property type="match status" value="1"/>
</dbReference>
<feature type="signal peptide" evidence="6">
    <location>
        <begin position="1"/>
        <end position="26"/>
    </location>
</feature>
<evidence type="ECO:0000313" key="8">
    <source>
        <dbReference type="EMBL" id="MEJ5946665.1"/>
    </source>
</evidence>
<organism evidence="8 9">
    <name type="scientific">Pseudokineococcus basanitobsidens</name>
    <dbReference type="NCBI Taxonomy" id="1926649"/>
    <lineage>
        <taxon>Bacteria</taxon>
        <taxon>Bacillati</taxon>
        <taxon>Actinomycetota</taxon>
        <taxon>Actinomycetes</taxon>
        <taxon>Kineosporiales</taxon>
        <taxon>Kineosporiaceae</taxon>
        <taxon>Pseudokineococcus</taxon>
    </lineage>
</organism>
<name>A0ABU8RNL8_9ACTN</name>
<feature type="chain" id="PRO_5046591756" description="Phosphate-binding protein" evidence="6">
    <location>
        <begin position="27"/>
        <end position="377"/>
    </location>
</feature>
<dbReference type="NCBIfam" id="TIGR00975">
    <property type="entry name" value="3a0107s03"/>
    <property type="match status" value="1"/>
</dbReference>
<dbReference type="InterPro" id="IPR050962">
    <property type="entry name" value="Phosphate-bind_PstS"/>
</dbReference>
<sequence length="377" mass="38204">MRSSTSRAARAALATTSAAALALALAACSPSNETDGGGAGGSDGGSTAAGSDADLAGTINGAGASTQQAAFQAWAVNFQDAYGTTVNYDPVGSGSGREQFLSGGVDFAGSDAYLTDEELAQADERCTDGAIDLPVYVSPIAIAYNLEGVDDLQLSPAVLAGIMAQAITTWDDPAIAELNPDAELPSTPITPVNRSDDSGTTENFTEYLDATAPDAWTYGVVETWPVAGGEAAQGTSGVVQAITNGSGTIGYADASQLGDLPAATIQVGEEYVGPTPEAAAAILDNSTRVEGRPEGDIAIDLDRTTEESGTYPIVLVSYQIACKGYDDPQVGETVAALIGYTTSEEGQQAAAEQAGSAPISEDLRSDIMTSLELVTSS</sequence>
<evidence type="ECO:0000256" key="5">
    <source>
        <dbReference type="SAM" id="MobiDB-lite"/>
    </source>
</evidence>
<dbReference type="PIRSF" id="PIRSF002756">
    <property type="entry name" value="PstS"/>
    <property type="match status" value="1"/>
</dbReference>
<protein>
    <recommendedName>
        <fullName evidence="4">Phosphate-binding protein</fullName>
    </recommendedName>
</protein>
<keyword evidence="3 4" id="KW-0592">Phosphate transport</keyword>
<comment type="similarity">
    <text evidence="1 4">Belongs to the PstS family.</text>
</comment>
<accession>A0ABU8RNL8</accession>
<feature type="compositionally biased region" description="Polar residues" evidence="5">
    <location>
        <begin position="187"/>
        <end position="199"/>
    </location>
</feature>
<dbReference type="PANTHER" id="PTHR42996">
    <property type="entry name" value="PHOSPHATE-BINDING PROTEIN PSTS"/>
    <property type="match status" value="1"/>
</dbReference>
<evidence type="ECO:0000256" key="1">
    <source>
        <dbReference type="ARBA" id="ARBA00008725"/>
    </source>
</evidence>
<dbReference type="PROSITE" id="PS51257">
    <property type="entry name" value="PROKAR_LIPOPROTEIN"/>
    <property type="match status" value="1"/>
</dbReference>
<gene>
    <name evidence="8" type="primary">pstS</name>
    <name evidence="8" type="ORF">WDZ17_15305</name>
</gene>
<dbReference type="EMBL" id="JBBIAA010000029">
    <property type="protein sequence ID" value="MEJ5946665.1"/>
    <property type="molecule type" value="Genomic_DNA"/>
</dbReference>
<evidence type="ECO:0000259" key="7">
    <source>
        <dbReference type="Pfam" id="PF12849"/>
    </source>
</evidence>
<dbReference type="InterPro" id="IPR024370">
    <property type="entry name" value="PBP_domain"/>
</dbReference>
<feature type="region of interest" description="Disordered" evidence="5">
    <location>
        <begin position="180"/>
        <end position="199"/>
    </location>
</feature>
<dbReference type="InterPro" id="IPR005673">
    <property type="entry name" value="ABC_phos-bd_PstS"/>
</dbReference>
<keyword evidence="9" id="KW-1185">Reference proteome</keyword>
<evidence type="ECO:0000256" key="2">
    <source>
        <dbReference type="ARBA" id="ARBA00022448"/>
    </source>
</evidence>
<comment type="caution">
    <text evidence="8">The sequence shown here is derived from an EMBL/GenBank/DDBJ whole genome shotgun (WGS) entry which is preliminary data.</text>
</comment>
<dbReference type="PANTHER" id="PTHR42996:SF1">
    <property type="entry name" value="PHOSPHATE-BINDING PROTEIN PSTS"/>
    <property type="match status" value="1"/>
</dbReference>
<feature type="domain" description="PBP" evidence="7">
    <location>
        <begin position="53"/>
        <end position="345"/>
    </location>
</feature>
<dbReference type="RefSeq" id="WP_339576047.1">
    <property type="nucleotide sequence ID" value="NZ_JBBIAA010000029.1"/>
</dbReference>
<evidence type="ECO:0000256" key="3">
    <source>
        <dbReference type="ARBA" id="ARBA00022592"/>
    </source>
</evidence>
<dbReference type="CDD" id="cd13565">
    <property type="entry name" value="PBP2_PstS"/>
    <property type="match status" value="1"/>
</dbReference>
<keyword evidence="2 4" id="KW-0813">Transport</keyword>
<evidence type="ECO:0000256" key="6">
    <source>
        <dbReference type="SAM" id="SignalP"/>
    </source>
</evidence>
<dbReference type="Gene3D" id="3.40.190.10">
    <property type="entry name" value="Periplasmic binding protein-like II"/>
    <property type="match status" value="2"/>
</dbReference>
<keyword evidence="6" id="KW-0732">Signal</keyword>
<reference evidence="8 9" key="1">
    <citation type="journal article" date="2017" name="Int. J. Syst. Evol. Microbiol.">
        <title>Pseudokineococcus basanitobsidens sp. nov., isolated from volcanic rock.</title>
        <authorList>
            <person name="Lee D.W."/>
            <person name="Park M.Y."/>
            <person name="Kim J.J."/>
            <person name="Kim B.S."/>
        </authorList>
    </citation>
    <scope>NUCLEOTIDE SEQUENCE [LARGE SCALE GENOMIC DNA]</scope>
    <source>
        <strain evidence="8 9">DSM 103726</strain>
    </source>
</reference>
<dbReference type="SUPFAM" id="SSF53850">
    <property type="entry name" value="Periplasmic binding protein-like II"/>
    <property type="match status" value="1"/>
</dbReference>
<evidence type="ECO:0000256" key="4">
    <source>
        <dbReference type="PIRNR" id="PIRNR002756"/>
    </source>
</evidence>
<proteinExistence type="inferred from homology"/>
<dbReference type="Proteomes" id="UP001387100">
    <property type="component" value="Unassembled WGS sequence"/>
</dbReference>
<evidence type="ECO:0000313" key="9">
    <source>
        <dbReference type="Proteomes" id="UP001387100"/>
    </source>
</evidence>